<evidence type="ECO:0008006" key="3">
    <source>
        <dbReference type="Google" id="ProtNLM"/>
    </source>
</evidence>
<organism evidence="1 2">
    <name type="scientific">Nocardia thailandica</name>
    <dbReference type="NCBI Taxonomy" id="257275"/>
    <lineage>
        <taxon>Bacteria</taxon>
        <taxon>Bacillati</taxon>
        <taxon>Actinomycetota</taxon>
        <taxon>Actinomycetes</taxon>
        <taxon>Mycobacteriales</taxon>
        <taxon>Nocardiaceae</taxon>
        <taxon>Nocardia</taxon>
    </lineage>
</organism>
<accession>A0ABW6PX15</accession>
<gene>
    <name evidence="1" type="ORF">ACFYTF_29490</name>
</gene>
<evidence type="ECO:0000313" key="2">
    <source>
        <dbReference type="Proteomes" id="UP001601444"/>
    </source>
</evidence>
<protein>
    <recommendedName>
        <fullName evidence="3">DUF1508 domain-containing protein</fullName>
    </recommendedName>
</protein>
<reference evidence="1 2" key="1">
    <citation type="submission" date="2024-10" db="EMBL/GenBank/DDBJ databases">
        <title>The Natural Products Discovery Center: Release of the First 8490 Sequenced Strains for Exploring Actinobacteria Biosynthetic Diversity.</title>
        <authorList>
            <person name="Kalkreuter E."/>
            <person name="Kautsar S.A."/>
            <person name="Yang D."/>
            <person name="Bader C.D."/>
            <person name="Teijaro C.N."/>
            <person name="Fluegel L."/>
            <person name="Davis C.M."/>
            <person name="Simpson J.R."/>
            <person name="Lauterbach L."/>
            <person name="Steele A.D."/>
            <person name="Gui C."/>
            <person name="Meng S."/>
            <person name="Li G."/>
            <person name="Viehrig K."/>
            <person name="Ye F."/>
            <person name="Su P."/>
            <person name="Kiefer A.F."/>
            <person name="Nichols A."/>
            <person name="Cepeda A.J."/>
            <person name="Yan W."/>
            <person name="Fan B."/>
            <person name="Jiang Y."/>
            <person name="Adhikari A."/>
            <person name="Zheng C.-J."/>
            <person name="Schuster L."/>
            <person name="Cowan T.M."/>
            <person name="Smanski M.J."/>
            <person name="Chevrette M.G."/>
            <person name="De Carvalho L.P.S."/>
            <person name="Shen B."/>
        </authorList>
    </citation>
    <scope>NUCLEOTIDE SEQUENCE [LARGE SCALE GENOMIC DNA]</scope>
    <source>
        <strain evidence="1 2">NPDC004045</strain>
    </source>
</reference>
<sequence>MAVPDPTVTVTEHTVSCLPIDHRDRRYFEVQVKRHRSGNWYVTDSFEFYGAAAERRSMPALMTEPEAIAVARQIAPAMVVNGHTVAAALAAGGAR</sequence>
<dbReference type="RefSeq" id="WP_387703158.1">
    <property type="nucleotide sequence ID" value="NZ_JBIAMX010000029.1"/>
</dbReference>
<dbReference type="EMBL" id="JBIAMX010000029">
    <property type="protein sequence ID" value="MFF0546978.1"/>
    <property type="molecule type" value="Genomic_DNA"/>
</dbReference>
<keyword evidence="2" id="KW-1185">Reference proteome</keyword>
<proteinExistence type="predicted"/>
<evidence type="ECO:0000313" key="1">
    <source>
        <dbReference type="EMBL" id="MFF0546978.1"/>
    </source>
</evidence>
<dbReference type="Proteomes" id="UP001601444">
    <property type="component" value="Unassembled WGS sequence"/>
</dbReference>
<name>A0ABW6PX15_9NOCA</name>
<comment type="caution">
    <text evidence="1">The sequence shown here is derived from an EMBL/GenBank/DDBJ whole genome shotgun (WGS) entry which is preliminary data.</text>
</comment>